<evidence type="ECO:0000256" key="1">
    <source>
        <dbReference type="SAM" id="SignalP"/>
    </source>
</evidence>
<feature type="signal peptide" evidence="1">
    <location>
        <begin position="1"/>
        <end position="22"/>
    </location>
</feature>
<reference evidence="2" key="1">
    <citation type="journal article" date="2021" name="Nat. Microbiol.">
        <title>Cocultivation of an ultrasmall environmental parasitic bacterium with lytic ability against bacteria associated with wastewater foams.</title>
        <authorList>
            <person name="Batinovic S."/>
            <person name="Rose J.J.A."/>
            <person name="Ratcliffe J."/>
            <person name="Seviour R.J."/>
            <person name="Petrovski S."/>
        </authorList>
    </citation>
    <scope>NUCLEOTIDE SEQUENCE</scope>
    <source>
        <strain evidence="2">CON44</strain>
    </source>
</reference>
<dbReference type="AlphaFoldDB" id="A0A857KQ21"/>
<dbReference type="EMBL" id="CP045810">
    <property type="protein sequence ID" value="QHN41331.1"/>
    <property type="molecule type" value="Genomic_DNA"/>
</dbReference>
<accession>A0A857KQ21</accession>
<proteinExistence type="predicted"/>
<sequence length="147" mass="15299">MNRCGRLLMLIMSLLVVGGLVAGCSSDSDDGPGGVSLPKGFPRSEVPLLTDGTVLNVSGDEDDGWSVTLQGPGAEGNALDAAVKKLKDAGYTESQRTTDAGRRVVLLSKNADKDKPRGHMFWVQVGTIAGAAGGPNALFYQITKVKP</sequence>
<dbReference type="PROSITE" id="PS51257">
    <property type="entry name" value="PROKAR_LIPOPROTEIN"/>
    <property type="match status" value="1"/>
</dbReference>
<feature type="chain" id="PRO_5038614629" evidence="1">
    <location>
        <begin position="23"/>
        <end position="147"/>
    </location>
</feature>
<keyword evidence="1" id="KW-0732">Signal</keyword>
<dbReference type="RefSeq" id="WP_050942851.1">
    <property type="nucleotide sequence ID" value="NZ_CP045804.1"/>
</dbReference>
<organism evidence="2">
    <name type="scientific">Gordonia amarae</name>
    <dbReference type="NCBI Taxonomy" id="36821"/>
    <lineage>
        <taxon>Bacteria</taxon>
        <taxon>Bacillati</taxon>
        <taxon>Actinomycetota</taxon>
        <taxon>Actinomycetes</taxon>
        <taxon>Mycobacteriales</taxon>
        <taxon>Gordoniaceae</taxon>
        <taxon>Gordonia</taxon>
    </lineage>
</organism>
<protein>
    <submittedName>
        <fullName evidence="2">Uncharacterized protein</fullName>
    </submittedName>
</protein>
<gene>
    <name evidence="2" type="ORF">GII30_21135</name>
</gene>
<evidence type="ECO:0000313" key="2">
    <source>
        <dbReference type="EMBL" id="QHN41331.1"/>
    </source>
</evidence>
<name>A0A857KQ21_9ACTN</name>